<evidence type="ECO:0000256" key="2">
    <source>
        <dbReference type="ARBA" id="ARBA00022448"/>
    </source>
</evidence>
<dbReference type="PANTHER" id="PTHR11360:SF20">
    <property type="entry name" value="MONOCARBOXYLATE TRANSPORTER 7"/>
    <property type="match status" value="1"/>
</dbReference>
<feature type="domain" description="Major facilitator superfamily (MFS) profile" evidence="16">
    <location>
        <begin position="57"/>
        <end position="551"/>
    </location>
</feature>
<dbReference type="GO" id="GO:0015849">
    <property type="term" value="P:organic acid transport"/>
    <property type="evidence" value="ECO:0007669"/>
    <property type="project" value="UniProtKB-ARBA"/>
</dbReference>
<name>A0ABD0X2N3_UMBPY</name>
<keyword evidence="6 15" id="KW-1133">Transmembrane helix</keyword>
<dbReference type="AlphaFoldDB" id="A0ABD0X2N3"/>
<evidence type="ECO:0000256" key="12">
    <source>
        <dbReference type="ARBA" id="ARBA00076353"/>
    </source>
</evidence>
<comment type="subunit">
    <text evidence="10">Forms functional complexes with BSG/CD147 or EMB/GP70 ancillary proteins.</text>
</comment>
<dbReference type="EMBL" id="JAGEUA010000003">
    <property type="protein sequence ID" value="KAL0993568.1"/>
    <property type="molecule type" value="Genomic_DNA"/>
</dbReference>
<evidence type="ECO:0000256" key="9">
    <source>
        <dbReference type="ARBA" id="ARBA00058516"/>
    </source>
</evidence>
<dbReference type="SUPFAM" id="SSF103473">
    <property type="entry name" value="MFS general substrate transporter"/>
    <property type="match status" value="1"/>
</dbReference>
<proteinExistence type="predicted"/>
<accession>A0ABD0X2N3</accession>
<dbReference type="Gene3D" id="1.20.1250.20">
    <property type="entry name" value="MFS general substrate transporter like domains"/>
    <property type="match status" value="2"/>
</dbReference>
<dbReference type="CDD" id="cd17422">
    <property type="entry name" value="MFS_MCT7"/>
    <property type="match status" value="1"/>
</dbReference>
<evidence type="ECO:0000256" key="10">
    <source>
        <dbReference type="ARBA" id="ARBA00064033"/>
    </source>
</evidence>
<keyword evidence="18" id="KW-1185">Reference proteome</keyword>
<evidence type="ECO:0000313" key="17">
    <source>
        <dbReference type="EMBL" id="KAL0993568.1"/>
    </source>
</evidence>
<evidence type="ECO:0000256" key="3">
    <source>
        <dbReference type="ARBA" id="ARBA00022475"/>
    </source>
</evidence>
<feature type="transmembrane region" description="Helical" evidence="15">
    <location>
        <begin position="497"/>
        <end position="515"/>
    </location>
</feature>
<evidence type="ECO:0000256" key="5">
    <source>
        <dbReference type="ARBA" id="ARBA00022692"/>
    </source>
</evidence>
<dbReference type="InterPro" id="IPR011701">
    <property type="entry name" value="MFS"/>
</dbReference>
<evidence type="ECO:0000313" key="18">
    <source>
        <dbReference type="Proteomes" id="UP001557470"/>
    </source>
</evidence>
<dbReference type="PANTHER" id="PTHR11360">
    <property type="entry name" value="MONOCARBOXYLATE TRANSPORTER"/>
    <property type="match status" value="1"/>
</dbReference>
<feature type="transmembrane region" description="Helical" evidence="15">
    <location>
        <begin position="183"/>
        <end position="204"/>
    </location>
</feature>
<evidence type="ECO:0000256" key="1">
    <source>
        <dbReference type="ARBA" id="ARBA00004554"/>
    </source>
</evidence>
<dbReference type="PROSITE" id="PS50850">
    <property type="entry name" value="MFS"/>
    <property type="match status" value="1"/>
</dbReference>
<protein>
    <recommendedName>
        <fullName evidence="11">Monocarboxylate transporter 7</fullName>
    </recommendedName>
    <alternativeName>
        <fullName evidence="12">Monocarboxylate transporter 6</fullName>
    </alternativeName>
    <alternativeName>
        <fullName evidence="13">Solute carrier family 16 member 6</fullName>
    </alternativeName>
</protein>
<feature type="transmembrane region" description="Helical" evidence="15">
    <location>
        <begin position="56"/>
        <end position="75"/>
    </location>
</feature>
<comment type="function">
    <text evidence="9">Monocarboxylate transporter selective for taurine. May associate with BSG/CD147 or EMB/GP70 ancillary proteins to mediate facilitative efflux or influx of taurine across the plasma membrane. The transport is pH- and sodium-independent. Rather low-affinity, is likely effective for taurine transport in tissues where taurine is present at high concentrations.</text>
</comment>
<evidence type="ECO:0000259" key="16">
    <source>
        <dbReference type="PROSITE" id="PS50850"/>
    </source>
</evidence>
<dbReference type="FunFam" id="1.20.1250.20:FF:000490">
    <property type="entry name" value="Solute carrier family 16 member 6"/>
    <property type="match status" value="1"/>
</dbReference>
<keyword evidence="4" id="KW-0597">Phosphoprotein</keyword>
<evidence type="ECO:0000256" key="8">
    <source>
        <dbReference type="ARBA" id="ARBA00050472"/>
    </source>
</evidence>
<dbReference type="InterPro" id="IPR020846">
    <property type="entry name" value="MFS_dom"/>
</dbReference>
<keyword evidence="7 15" id="KW-0472">Membrane</keyword>
<dbReference type="InterPro" id="IPR036259">
    <property type="entry name" value="MFS_trans_sf"/>
</dbReference>
<dbReference type="GO" id="GO:0016323">
    <property type="term" value="C:basolateral plasma membrane"/>
    <property type="evidence" value="ECO:0007669"/>
    <property type="project" value="UniProtKB-SubCell"/>
</dbReference>
<comment type="subcellular location">
    <subcellularLocation>
        <location evidence="1">Basolateral cell membrane</location>
        <topology evidence="1">Multi-pass membrane protein</topology>
    </subcellularLocation>
</comment>
<dbReference type="InterPro" id="IPR050327">
    <property type="entry name" value="Proton-linked_MCT"/>
</dbReference>
<feature type="transmembrane region" description="Helical" evidence="15">
    <location>
        <begin position="369"/>
        <end position="391"/>
    </location>
</feature>
<evidence type="ECO:0000256" key="11">
    <source>
        <dbReference type="ARBA" id="ARBA00072172"/>
    </source>
</evidence>
<feature type="transmembrane region" description="Helical" evidence="15">
    <location>
        <begin position="403"/>
        <end position="427"/>
    </location>
</feature>
<feature type="transmembrane region" description="Helical" evidence="15">
    <location>
        <begin position="434"/>
        <end position="451"/>
    </location>
</feature>
<evidence type="ECO:0000256" key="15">
    <source>
        <dbReference type="SAM" id="Phobius"/>
    </source>
</evidence>
<feature type="transmembrane region" description="Helical" evidence="15">
    <location>
        <begin position="150"/>
        <end position="171"/>
    </location>
</feature>
<keyword evidence="3" id="KW-1003">Cell membrane</keyword>
<feature type="transmembrane region" description="Helical" evidence="15">
    <location>
        <begin position="210"/>
        <end position="233"/>
    </location>
</feature>
<dbReference type="Proteomes" id="UP001557470">
    <property type="component" value="Unassembled WGS sequence"/>
</dbReference>
<feature type="transmembrane region" description="Helical" evidence="15">
    <location>
        <begin position="527"/>
        <end position="549"/>
    </location>
</feature>
<feature type="compositionally biased region" description="Basic and acidic residues" evidence="14">
    <location>
        <begin position="561"/>
        <end position="578"/>
    </location>
</feature>
<evidence type="ECO:0000256" key="13">
    <source>
        <dbReference type="ARBA" id="ARBA00079656"/>
    </source>
</evidence>
<gene>
    <name evidence="17" type="ORF">UPYG_G00109870</name>
</gene>
<feature type="region of interest" description="Disordered" evidence="14">
    <location>
        <begin position="268"/>
        <end position="287"/>
    </location>
</feature>
<dbReference type="Pfam" id="PF07690">
    <property type="entry name" value="MFS_1"/>
    <property type="match status" value="1"/>
</dbReference>
<keyword evidence="5 15" id="KW-0812">Transmembrane</keyword>
<evidence type="ECO:0000256" key="7">
    <source>
        <dbReference type="ARBA" id="ARBA00023136"/>
    </source>
</evidence>
<evidence type="ECO:0000256" key="6">
    <source>
        <dbReference type="ARBA" id="ARBA00022989"/>
    </source>
</evidence>
<evidence type="ECO:0000256" key="4">
    <source>
        <dbReference type="ARBA" id="ARBA00022553"/>
    </source>
</evidence>
<feature type="transmembrane region" description="Helical" evidence="15">
    <location>
        <begin position="126"/>
        <end position="144"/>
    </location>
</feature>
<organism evidence="17 18">
    <name type="scientific">Umbra pygmaea</name>
    <name type="common">Eastern mudminnow</name>
    <dbReference type="NCBI Taxonomy" id="75934"/>
    <lineage>
        <taxon>Eukaryota</taxon>
        <taxon>Metazoa</taxon>
        <taxon>Chordata</taxon>
        <taxon>Craniata</taxon>
        <taxon>Vertebrata</taxon>
        <taxon>Euteleostomi</taxon>
        <taxon>Actinopterygii</taxon>
        <taxon>Neopterygii</taxon>
        <taxon>Teleostei</taxon>
        <taxon>Protacanthopterygii</taxon>
        <taxon>Esociformes</taxon>
        <taxon>Umbridae</taxon>
        <taxon>Umbra</taxon>
    </lineage>
</organism>
<comment type="catalytic activity">
    <reaction evidence="8">
        <text>taurine(out) = taurine(in)</text>
        <dbReference type="Rhea" id="RHEA:66328"/>
        <dbReference type="ChEBI" id="CHEBI:507393"/>
    </reaction>
    <physiologicalReaction direction="left-to-right" evidence="8">
        <dbReference type="Rhea" id="RHEA:66329"/>
    </physiologicalReaction>
    <physiologicalReaction direction="right-to-left" evidence="8">
        <dbReference type="Rhea" id="RHEA:66330"/>
    </physiologicalReaction>
</comment>
<feature type="transmembrane region" description="Helical" evidence="15">
    <location>
        <begin position="95"/>
        <end position="114"/>
    </location>
</feature>
<comment type="caution">
    <text evidence="17">The sequence shown here is derived from an EMBL/GenBank/DDBJ whole genome shotgun (WGS) entry which is preliminary data.</text>
</comment>
<evidence type="ECO:0000256" key="14">
    <source>
        <dbReference type="SAM" id="MobiDB-lite"/>
    </source>
</evidence>
<keyword evidence="2" id="KW-0813">Transport</keyword>
<dbReference type="InterPro" id="IPR030766">
    <property type="entry name" value="MCT7"/>
</dbReference>
<reference evidence="17 18" key="1">
    <citation type="submission" date="2024-06" db="EMBL/GenBank/DDBJ databases">
        <authorList>
            <person name="Pan Q."/>
            <person name="Wen M."/>
            <person name="Jouanno E."/>
            <person name="Zahm M."/>
            <person name="Klopp C."/>
            <person name="Cabau C."/>
            <person name="Louis A."/>
            <person name="Berthelot C."/>
            <person name="Parey E."/>
            <person name="Roest Crollius H."/>
            <person name="Montfort J."/>
            <person name="Robinson-Rechavi M."/>
            <person name="Bouchez O."/>
            <person name="Lampietro C."/>
            <person name="Lopez Roques C."/>
            <person name="Donnadieu C."/>
            <person name="Postlethwait J."/>
            <person name="Bobe J."/>
            <person name="Verreycken H."/>
            <person name="Guiguen Y."/>
        </authorList>
    </citation>
    <scope>NUCLEOTIDE SEQUENCE [LARGE SCALE GENOMIC DNA]</scope>
    <source>
        <strain evidence="17">Up_M1</strain>
        <tissue evidence="17">Testis</tissue>
    </source>
</reference>
<dbReference type="FunFam" id="1.20.1250.20:FF:000326">
    <property type="entry name" value="Solute carrier family 16 member 6"/>
    <property type="match status" value="1"/>
</dbReference>
<dbReference type="GO" id="GO:0015711">
    <property type="term" value="P:organic anion transport"/>
    <property type="evidence" value="ECO:0007669"/>
    <property type="project" value="UniProtKB-ARBA"/>
</dbReference>
<feature type="region of interest" description="Disordered" evidence="14">
    <location>
        <begin position="561"/>
        <end position="581"/>
    </location>
</feature>
<sequence>MCAFSLKDRLKPAICFVLDSSSIYCWGPDPAMLGLKSALQACAGPCVYEAVPDGGWGWTVAVAFFFVEVFTYGTIKSLGVFLQDLMTEFGESNSRVSWVISICVFILAFSAPLSTLLSNRFGYRPVVMLGGFLISLGTVSSAFVSNINEMYITIGIVAGLGYCLTFLPTVTILSQYFSRRRSLVTALASSGESFAMFAFAPAFTALKEVIGWRNCFIFIGILQASVIGCGTLLRPIIIRPSQEVLEEVLSKKEPFVQLSTVYELENEDAQTSVSAGESEDSADSGVTSLSASTADLQGAATAPQDPPETLALMEDQCGKNQDQGIQTILQNPVEQFQAGEKEKGKSGPLAVEPPKPKLLDLSVLKDRAFICYSLFGLFATLGFFAPSLYIIELSKSRGVDAEKAAYMLSVMAVADVCGHLSIGVILNRLQVRKTRVLLVCVVLLCLVLVTFTLVTEFWGLAICCCFYGFLMGTVGSTHIPMLAEEDVVGIERMPSSVGVYVCIQSFAGLAGPPLGGMLVDQTQNYGSAFYSCAVGMGLGAIFLAMVGPAKYGFCHSKKSQKQEEGEEKGAGEDLERMSQDSGSADFLDIDLFVEASTAKQPGKQENKAVV</sequence>